<dbReference type="CDD" id="cd09272">
    <property type="entry name" value="RNase_HI_RT_Ty1"/>
    <property type="match status" value="1"/>
</dbReference>
<evidence type="ECO:0000313" key="4">
    <source>
        <dbReference type="EMBL" id="JAG41015.1"/>
    </source>
</evidence>
<name>A0A0A9Z9C0_LYGHE</name>
<dbReference type="SUPFAM" id="SSF56672">
    <property type="entry name" value="DNA/RNA polymerases"/>
    <property type="match status" value="1"/>
</dbReference>
<evidence type="ECO:0000256" key="1">
    <source>
        <dbReference type="SAM" id="MobiDB-lite"/>
    </source>
</evidence>
<dbReference type="EMBL" id="GBHO01002590">
    <property type="protein sequence ID" value="JAG41014.1"/>
    <property type="molecule type" value="Transcribed_RNA"/>
</dbReference>
<dbReference type="InterPro" id="IPR013103">
    <property type="entry name" value="RVT_2"/>
</dbReference>
<dbReference type="InterPro" id="IPR043128">
    <property type="entry name" value="Rev_trsase/Diguanyl_cyclase"/>
</dbReference>
<dbReference type="Gene3D" id="3.10.10.10">
    <property type="entry name" value="HIV Type 1 Reverse Transcriptase, subunit A, domain 1"/>
    <property type="match status" value="1"/>
</dbReference>
<organism evidence="3">
    <name type="scientific">Lygus hesperus</name>
    <name type="common">Western plant bug</name>
    <dbReference type="NCBI Taxonomy" id="30085"/>
    <lineage>
        <taxon>Eukaryota</taxon>
        <taxon>Metazoa</taxon>
        <taxon>Ecdysozoa</taxon>
        <taxon>Arthropoda</taxon>
        <taxon>Hexapoda</taxon>
        <taxon>Insecta</taxon>
        <taxon>Pterygota</taxon>
        <taxon>Neoptera</taxon>
        <taxon>Paraneoptera</taxon>
        <taxon>Hemiptera</taxon>
        <taxon>Heteroptera</taxon>
        <taxon>Panheteroptera</taxon>
        <taxon>Cimicomorpha</taxon>
        <taxon>Miridae</taxon>
        <taxon>Mirini</taxon>
        <taxon>Lygus</taxon>
    </lineage>
</organism>
<dbReference type="EMBL" id="GBHO01002589">
    <property type="protein sequence ID" value="JAG41015.1"/>
    <property type="molecule type" value="Transcribed_RNA"/>
</dbReference>
<dbReference type="PANTHER" id="PTHR11439">
    <property type="entry name" value="GAG-POL-RELATED RETROTRANSPOSON"/>
    <property type="match status" value="1"/>
</dbReference>
<dbReference type="AlphaFoldDB" id="A0A0A9Z9C0"/>
<dbReference type="EMBL" id="GBHO01002588">
    <property type="protein sequence ID" value="JAG41016.1"/>
    <property type="molecule type" value="Transcribed_RNA"/>
</dbReference>
<reference evidence="3" key="1">
    <citation type="journal article" date="2014" name="PLoS ONE">
        <title>Transcriptome-Based Identification of ABC Transporters in the Western Tarnished Plant Bug Lygus hesperus.</title>
        <authorList>
            <person name="Hull J.J."/>
            <person name="Chaney K."/>
            <person name="Geib S.M."/>
            <person name="Fabrick J.A."/>
            <person name="Brent C.S."/>
            <person name="Walsh D."/>
            <person name="Lavine L.C."/>
        </authorList>
    </citation>
    <scope>NUCLEOTIDE SEQUENCE</scope>
</reference>
<dbReference type="Pfam" id="PF07727">
    <property type="entry name" value="RVT_2"/>
    <property type="match status" value="1"/>
</dbReference>
<sequence length="564" mass="63986">MKASIDVNPADIALPSDSEDEFESPVRRSQRGRKPPAYYEDYEMMMALSMGVALSSEEVPKCYAEARKYEGWRTAVKTELDSLERNGTWEIVPAPSPDVPVIDTRWVFTKKSVDGRTVEKARLVARGYQQPALDDENVYSPVARMATLRMLLALAVEKDLHYAQLDAKNAFLKSRAQETIYLKPPDGLEKVRPGYVCKLIKSLYGLRSSPKNFNDFVNEKLISMGLVRSKADPCFYFDNSRKIYILVWVDDFLVVSEKKTDLKNVKKSLIQSLEMKDLTGSKNLTFLGMDIKRVGSQIHISQKSLIDKIIQHFNMTDCKIASVPVEPGLNLLKADISESNLPYRELLGSIMYLMLASRPELCFAVSYFGRFQNNYDSTHFKALKQVVRYLKGTRDHVLVFSKTNSDLKLTAYADADHGSDIIDRISVSGYALMLNSCLIVWSSKKQGAVAIASSEAEYYSLSACMMECLFIGRILGEILIDVFPVQIYEDNQSCIKMSKTAETKRSKHIDIRHHFIKDLISKKKFIVTYIPTDSQVADIFTKGLSRVKFEVFRKILGVNEMNKL</sequence>
<gene>
    <name evidence="3" type="primary">GIP_171</name>
    <name evidence="4" type="synonym">GIP_170</name>
    <name evidence="5" type="synonym">GIP_7</name>
    <name evidence="5" type="ORF">CM83_71528</name>
    <name evidence="4" type="ORF">CM83_71531</name>
    <name evidence="3" type="ORF">CM83_71534</name>
</gene>
<evidence type="ECO:0000313" key="5">
    <source>
        <dbReference type="EMBL" id="JAG41016.1"/>
    </source>
</evidence>
<protein>
    <submittedName>
        <fullName evidence="3">Copia protein</fullName>
    </submittedName>
</protein>
<dbReference type="InterPro" id="IPR043502">
    <property type="entry name" value="DNA/RNA_pol_sf"/>
</dbReference>
<dbReference type="Gene3D" id="3.30.70.270">
    <property type="match status" value="1"/>
</dbReference>
<evidence type="ECO:0000313" key="3">
    <source>
        <dbReference type="EMBL" id="JAG41014.1"/>
    </source>
</evidence>
<feature type="region of interest" description="Disordered" evidence="1">
    <location>
        <begin position="1"/>
        <end position="34"/>
    </location>
</feature>
<evidence type="ECO:0000259" key="2">
    <source>
        <dbReference type="Pfam" id="PF07727"/>
    </source>
</evidence>
<accession>A0A0A9Z9C0</accession>
<dbReference type="PANTHER" id="PTHR11439:SF483">
    <property type="entry name" value="PEPTIDE SYNTHASE GLIP-LIKE, PUTATIVE (AFU_ORTHOLOGUE AFUA_3G12920)-RELATED"/>
    <property type="match status" value="1"/>
</dbReference>
<reference evidence="3" key="2">
    <citation type="submission" date="2014-07" db="EMBL/GenBank/DDBJ databases">
        <authorList>
            <person name="Hull J."/>
        </authorList>
    </citation>
    <scope>NUCLEOTIDE SEQUENCE</scope>
</reference>
<proteinExistence type="predicted"/>
<dbReference type="GO" id="GO:0071897">
    <property type="term" value="P:DNA biosynthetic process"/>
    <property type="evidence" value="ECO:0007669"/>
    <property type="project" value="UniProtKB-ARBA"/>
</dbReference>
<feature type="domain" description="Reverse transcriptase Ty1/copia-type" evidence="2">
    <location>
        <begin position="86"/>
        <end position="326"/>
    </location>
</feature>